<proteinExistence type="predicted"/>
<name>A0A0M6WJC8_9FIRM</name>
<dbReference type="InterPro" id="IPR011990">
    <property type="entry name" value="TPR-like_helical_dom_sf"/>
</dbReference>
<dbReference type="EMBL" id="CVRQ01000018">
    <property type="protein sequence ID" value="CRL36820.1"/>
    <property type="molecule type" value="Genomic_DNA"/>
</dbReference>
<protein>
    <recommendedName>
        <fullName evidence="3">Tetratricopeptide repeat protein</fullName>
    </recommendedName>
</protein>
<dbReference type="Proteomes" id="UP000049472">
    <property type="component" value="Unassembled WGS sequence"/>
</dbReference>
<gene>
    <name evidence="1" type="ORF">T1815_14301</name>
</gene>
<evidence type="ECO:0000313" key="1">
    <source>
        <dbReference type="EMBL" id="CRL36820.1"/>
    </source>
</evidence>
<accession>A0A0M6WJC8</accession>
<reference evidence="2" key="1">
    <citation type="submission" date="2015-05" db="EMBL/GenBank/DDBJ databases">
        <authorList>
            <consortium name="Pathogen Informatics"/>
        </authorList>
    </citation>
    <scope>NUCLEOTIDE SEQUENCE [LARGE SCALE GENOMIC DNA]</scope>
    <source>
        <strain evidence="2">T1-815</strain>
    </source>
</reference>
<organism evidence="1 2">
    <name type="scientific">Agathobacter rectalis</name>
    <dbReference type="NCBI Taxonomy" id="39491"/>
    <lineage>
        <taxon>Bacteria</taxon>
        <taxon>Bacillati</taxon>
        <taxon>Bacillota</taxon>
        <taxon>Clostridia</taxon>
        <taxon>Lachnospirales</taxon>
        <taxon>Lachnospiraceae</taxon>
        <taxon>Agathobacter</taxon>
    </lineage>
</organism>
<keyword evidence="2" id="KW-1185">Reference proteome</keyword>
<dbReference type="SUPFAM" id="SSF48452">
    <property type="entry name" value="TPR-like"/>
    <property type="match status" value="1"/>
</dbReference>
<dbReference type="AlphaFoldDB" id="A0A0M6WJC8"/>
<dbReference type="Gene3D" id="1.25.40.10">
    <property type="entry name" value="Tetratricopeptide repeat domain"/>
    <property type="match status" value="1"/>
</dbReference>
<evidence type="ECO:0000313" key="2">
    <source>
        <dbReference type="Proteomes" id="UP000049472"/>
    </source>
</evidence>
<sequence>MGELLLCNEAIAAMPYYIEGVSINVYSIEELNYYIINNTYLLDDDFMSLELCIWIENHAHLPKLAMHLRTIISTNGRLSAFVTELLEYSGYCTKEELKNTHDALKELEEKSEFECLKIRADRLMEKKKYTAAIFEYKKLLSCEDAKNTERVLYGNIYHNLATAYVQLFLFDIAADLYLEAFRQNGDRKSLWSCLYAYKLDNNDIGYARIVREYSVTEQEINNLDSVLRGVCAEASDGCDEGRQKETILKYKEDYRAHVI</sequence>
<dbReference type="RefSeq" id="WP_055061675.1">
    <property type="nucleotide sequence ID" value="NZ_CVRQ01000018.1"/>
</dbReference>
<evidence type="ECO:0008006" key="3">
    <source>
        <dbReference type="Google" id="ProtNLM"/>
    </source>
</evidence>